<organism evidence="1 2">
    <name type="scientific">Coffea canephora</name>
    <name type="common">Robusta coffee</name>
    <dbReference type="NCBI Taxonomy" id="49390"/>
    <lineage>
        <taxon>Eukaryota</taxon>
        <taxon>Viridiplantae</taxon>
        <taxon>Streptophyta</taxon>
        <taxon>Embryophyta</taxon>
        <taxon>Tracheophyta</taxon>
        <taxon>Spermatophyta</taxon>
        <taxon>Magnoliopsida</taxon>
        <taxon>eudicotyledons</taxon>
        <taxon>Gunneridae</taxon>
        <taxon>Pentapetalae</taxon>
        <taxon>asterids</taxon>
        <taxon>lamiids</taxon>
        <taxon>Gentianales</taxon>
        <taxon>Rubiaceae</taxon>
        <taxon>Ixoroideae</taxon>
        <taxon>Gardenieae complex</taxon>
        <taxon>Bertiereae - Coffeeae clade</taxon>
        <taxon>Coffeeae</taxon>
        <taxon>Coffea</taxon>
    </lineage>
</organism>
<name>A0A068UEZ0_COFCA</name>
<dbReference type="Gramene" id="CDP06847">
    <property type="protein sequence ID" value="CDP06847"/>
    <property type="gene ID" value="GSCOC_T00023865001"/>
</dbReference>
<dbReference type="EMBL" id="HG739107">
    <property type="protein sequence ID" value="CDP06847.1"/>
    <property type="molecule type" value="Genomic_DNA"/>
</dbReference>
<dbReference type="Proteomes" id="UP000295252">
    <property type="component" value="Chromosome IV"/>
</dbReference>
<sequence length="149" mass="16340">MLSIYDQYTGCSSPKIIETKENLGDLILKMSFVLAYNTRILDLWERRVIYSSMAARKYNSHSVKVSIFYSVFYTFHSAAPSGPYRILGWDSPNFMADAAAAQTQTATHADQGYNVYAASNTPYAPAPPNPGLGGQSGGYGSVYGTNYGY</sequence>
<dbReference type="AlphaFoldDB" id="A0A068UEZ0"/>
<gene>
    <name evidence="1" type="ORF">GSCOC_T00023865001</name>
</gene>
<accession>A0A068UEZ0</accession>
<reference evidence="2" key="1">
    <citation type="journal article" date="2014" name="Science">
        <title>The coffee genome provides insight into the convergent evolution of caffeine biosynthesis.</title>
        <authorList>
            <person name="Denoeud F."/>
            <person name="Carretero-Paulet L."/>
            <person name="Dereeper A."/>
            <person name="Droc G."/>
            <person name="Guyot R."/>
            <person name="Pietrella M."/>
            <person name="Zheng C."/>
            <person name="Alberti A."/>
            <person name="Anthony F."/>
            <person name="Aprea G."/>
            <person name="Aury J.M."/>
            <person name="Bento P."/>
            <person name="Bernard M."/>
            <person name="Bocs S."/>
            <person name="Campa C."/>
            <person name="Cenci A."/>
            <person name="Combes M.C."/>
            <person name="Crouzillat D."/>
            <person name="Da Silva C."/>
            <person name="Daddiego L."/>
            <person name="De Bellis F."/>
            <person name="Dussert S."/>
            <person name="Garsmeur O."/>
            <person name="Gayraud T."/>
            <person name="Guignon V."/>
            <person name="Jahn K."/>
            <person name="Jamilloux V."/>
            <person name="Joet T."/>
            <person name="Labadie K."/>
            <person name="Lan T."/>
            <person name="Leclercq J."/>
            <person name="Lepelley M."/>
            <person name="Leroy T."/>
            <person name="Li L.T."/>
            <person name="Librado P."/>
            <person name="Lopez L."/>
            <person name="Munoz A."/>
            <person name="Noel B."/>
            <person name="Pallavicini A."/>
            <person name="Perrotta G."/>
            <person name="Poncet V."/>
            <person name="Pot D."/>
            <person name="Priyono X."/>
            <person name="Rigoreau M."/>
            <person name="Rouard M."/>
            <person name="Rozas J."/>
            <person name="Tranchant-Dubreuil C."/>
            <person name="VanBuren R."/>
            <person name="Zhang Q."/>
            <person name="Andrade A.C."/>
            <person name="Argout X."/>
            <person name="Bertrand B."/>
            <person name="de Kochko A."/>
            <person name="Graziosi G."/>
            <person name="Henry R.J."/>
            <person name="Jayarama X."/>
            <person name="Ming R."/>
            <person name="Nagai C."/>
            <person name="Rounsley S."/>
            <person name="Sankoff D."/>
            <person name="Giuliano G."/>
            <person name="Albert V.A."/>
            <person name="Wincker P."/>
            <person name="Lashermes P."/>
        </authorList>
    </citation>
    <scope>NUCLEOTIDE SEQUENCE [LARGE SCALE GENOMIC DNA]</scope>
    <source>
        <strain evidence="2">cv. DH200-94</strain>
    </source>
</reference>
<proteinExistence type="predicted"/>
<protein>
    <submittedName>
        <fullName evidence="1">Uncharacterized protein</fullName>
    </submittedName>
</protein>
<evidence type="ECO:0000313" key="2">
    <source>
        <dbReference type="Proteomes" id="UP000295252"/>
    </source>
</evidence>
<dbReference type="STRING" id="49390.A0A068UEZ0"/>
<keyword evidence="2" id="KW-1185">Reference proteome</keyword>
<dbReference type="InParanoid" id="A0A068UEZ0"/>
<evidence type="ECO:0000313" key="1">
    <source>
        <dbReference type="EMBL" id="CDP06847.1"/>
    </source>
</evidence>